<dbReference type="EMBL" id="CP040017">
    <property type="protein sequence ID" value="QCP14340.1"/>
    <property type="molecule type" value="Genomic_DNA"/>
</dbReference>
<name>A0A4P8I0A4_9BURK</name>
<dbReference type="Proteomes" id="UP000584325">
    <property type="component" value="Unassembled WGS sequence"/>
</dbReference>
<dbReference type="AlphaFoldDB" id="A0A4P8I0A4"/>
<evidence type="ECO:0000313" key="4">
    <source>
        <dbReference type="Proteomes" id="UP000298763"/>
    </source>
</evidence>
<dbReference type="RefSeq" id="WP_137317110.1">
    <property type="nucleotide sequence ID" value="NZ_CP040017.1"/>
</dbReference>
<reference evidence="3 4" key="1">
    <citation type="submission" date="2019-05" db="EMBL/GenBank/DDBJ databases">
        <title>Draft Genome Sequences of Six Type Strains of the Genus Massilia.</title>
        <authorList>
            <person name="Miess H."/>
            <person name="Frediansyhah A."/>
            <person name="Gross H."/>
        </authorList>
    </citation>
    <scope>NUCLEOTIDE SEQUENCE [LARGE SCALE GENOMIC DNA]</scope>
    <source>
        <strain evidence="3 4">DSMZ 26121</strain>
    </source>
</reference>
<gene>
    <name evidence="3" type="ORF">FCL38_30930</name>
    <name evidence="2" type="ORF">FHS02_002663</name>
</gene>
<evidence type="ECO:0000313" key="5">
    <source>
        <dbReference type="Proteomes" id="UP000584325"/>
    </source>
</evidence>
<dbReference type="EMBL" id="JACHXS010000004">
    <property type="protein sequence ID" value="MBB3221853.1"/>
    <property type="molecule type" value="Genomic_DNA"/>
</dbReference>
<protein>
    <recommendedName>
        <fullName evidence="1">MACPF domain-containing protein</fullName>
    </recommendedName>
</protein>
<dbReference type="Proteomes" id="UP000298763">
    <property type="component" value="Chromosome"/>
</dbReference>
<accession>A0A4P8I0A4</accession>
<evidence type="ECO:0000313" key="2">
    <source>
        <dbReference type="EMBL" id="MBB3221853.1"/>
    </source>
</evidence>
<sequence length="241" mass="26117">MPKLILLEEMPIEIGRGVDWATGNLKSTVLPEVVEVRTIDGVQAKKTTFDLVFAESSAKFLETKTSAARASFGNGVFSASGSVTQSLMKNSSAYSVRIFVAVDVQLATEVVGKAIAEDPSVDEVTPQEFVLKYGTHFVQGQQLGATLVGLLQIETNSYHERLQLMAELSASGVMGYGQGGGAASHNQVLEKILSGKKLRSTINTLADHLVLHPMYGRISLVQRTLFPVRLCEKMHMFEKSG</sequence>
<feature type="domain" description="MACPF" evidence="1">
    <location>
        <begin position="93"/>
        <end position="176"/>
    </location>
</feature>
<reference evidence="2 5" key="2">
    <citation type="submission" date="2020-08" db="EMBL/GenBank/DDBJ databases">
        <title>Genomic Encyclopedia of Type Strains, Phase III (KMG-III): the genomes of soil and plant-associated and newly described type strains.</title>
        <authorList>
            <person name="Whitman W."/>
        </authorList>
    </citation>
    <scope>NUCLEOTIDE SEQUENCE [LARGE SCALE GENOMIC DNA]</scope>
    <source>
        <strain evidence="2 5">CECT 7753</strain>
    </source>
</reference>
<evidence type="ECO:0000259" key="1">
    <source>
        <dbReference type="Pfam" id="PF01823"/>
    </source>
</evidence>
<dbReference type="InterPro" id="IPR020864">
    <property type="entry name" value="MACPF"/>
</dbReference>
<organism evidence="2 5">
    <name type="scientific">Pseudoduganella umbonata</name>
    <dbReference type="NCBI Taxonomy" id="864828"/>
    <lineage>
        <taxon>Bacteria</taxon>
        <taxon>Pseudomonadati</taxon>
        <taxon>Pseudomonadota</taxon>
        <taxon>Betaproteobacteria</taxon>
        <taxon>Burkholderiales</taxon>
        <taxon>Oxalobacteraceae</taxon>
        <taxon>Telluria group</taxon>
        <taxon>Pseudoduganella</taxon>
    </lineage>
</organism>
<keyword evidence="4" id="KW-1185">Reference proteome</keyword>
<evidence type="ECO:0000313" key="3">
    <source>
        <dbReference type="EMBL" id="QCP14340.1"/>
    </source>
</evidence>
<dbReference type="Pfam" id="PF01823">
    <property type="entry name" value="MACPF"/>
    <property type="match status" value="1"/>
</dbReference>
<proteinExistence type="predicted"/>